<keyword evidence="3" id="KW-1185">Reference proteome</keyword>
<feature type="transmembrane region" description="Helical" evidence="1">
    <location>
        <begin position="21"/>
        <end position="42"/>
    </location>
</feature>
<gene>
    <name evidence="2" type="ORF">GII31_18730</name>
</gene>
<name>A0ABX6IN72_9ACTN</name>
<feature type="transmembrane region" description="Helical" evidence="1">
    <location>
        <begin position="188"/>
        <end position="208"/>
    </location>
</feature>
<keyword evidence="1" id="KW-1133">Transmembrane helix</keyword>
<evidence type="ECO:0008006" key="4">
    <source>
        <dbReference type="Google" id="ProtNLM"/>
    </source>
</evidence>
<evidence type="ECO:0000256" key="1">
    <source>
        <dbReference type="SAM" id="Phobius"/>
    </source>
</evidence>
<dbReference type="RefSeq" id="WP_213244895.1">
    <property type="nucleotide sequence ID" value="NZ_CP045806.1"/>
</dbReference>
<evidence type="ECO:0000313" key="2">
    <source>
        <dbReference type="EMBL" id="QHN36628.1"/>
    </source>
</evidence>
<organism evidence="2 3">
    <name type="scientific">Gordonia pseudamarae</name>
    <dbReference type="NCBI Taxonomy" id="2831662"/>
    <lineage>
        <taxon>Bacteria</taxon>
        <taxon>Bacillati</taxon>
        <taxon>Actinomycetota</taxon>
        <taxon>Actinomycetes</taxon>
        <taxon>Mycobacteriales</taxon>
        <taxon>Gordoniaceae</taxon>
        <taxon>Gordonia</taxon>
    </lineage>
</organism>
<dbReference type="Proteomes" id="UP001059836">
    <property type="component" value="Chromosome"/>
</dbReference>
<proteinExistence type="predicted"/>
<feature type="transmembrane region" description="Helical" evidence="1">
    <location>
        <begin position="244"/>
        <end position="262"/>
    </location>
</feature>
<dbReference type="EMBL" id="CP045809">
    <property type="protein sequence ID" value="QHN36628.1"/>
    <property type="molecule type" value="Genomic_DNA"/>
</dbReference>
<sequence>MWGLRNAIRAELTKLTWRSGTLWAAVPLSIIIPVLVTGVIAAGNQMIADTNREAGPDAVQLPGGYSMTPDNSVYWVLFFATFIMMCAAVNSYGTEIKNKTVDLFGFIQPARWTQVVAKLVVFGTIGALSTAAGVVFINGVFPHLFPGSWSDVGLFTGEGVRFLWSIPLYTLLLIAAGLGMVAIVRHTYIVVAFMLFVKLGTEAFLAFADIDLAERVRRYSPFVNAEYSTGQMQGMPDGIWGENIAIGYYAVIFLAVFAVGVWRSAQVSRN</sequence>
<keyword evidence="1" id="KW-0472">Membrane</keyword>
<evidence type="ECO:0000313" key="3">
    <source>
        <dbReference type="Proteomes" id="UP001059836"/>
    </source>
</evidence>
<reference evidence="2" key="1">
    <citation type="journal article" date="2021" name="Nat. Microbiol.">
        <title>Cocultivation of an ultrasmall environmental parasitic bacterium with lytic ability against bacteria associated with wastewater foams.</title>
        <authorList>
            <person name="Batinovic S."/>
            <person name="Rose J.J.A."/>
            <person name="Ratcliffe J."/>
            <person name="Seviour R.J."/>
            <person name="Petrovski S."/>
        </authorList>
    </citation>
    <scope>NUCLEOTIDE SEQUENCE</scope>
    <source>
        <strain evidence="2">CON9</strain>
    </source>
</reference>
<keyword evidence="1" id="KW-0812">Transmembrane</keyword>
<accession>A0ABX6IN72</accession>
<protein>
    <recommendedName>
        <fullName evidence="4">ABC transporter permease</fullName>
    </recommendedName>
</protein>
<feature type="transmembrane region" description="Helical" evidence="1">
    <location>
        <begin position="73"/>
        <end position="94"/>
    </location>
</feature>
<feature type="transmembrane region" description="Helical" evidence="1">
    <location>
        <begin position="161"/>
        <end position="181"/>
    </location>
</feature>
<feature type="transmembrane region" description="Helical" evidence="1">
    <location>
        <begin position="115"/>
        <end position="141"/>
    </location>
</feature>